<dbReference type="PANTHER" id="PTHR24345:SF0">
    <property type="entry name" value="CELL CYCLE SERINE_THREONINE-PROTEIN KINASE CDC5_MSD2"/>
    <property type="match status" value="1"/>
</dbReference>
<keyword evidence="4 8" id="KW-0418">Kinase</keyword>
<dbReference type="InterPro" id="IPR019734">
    <property type="entry name" value="TPR_rpt"/>
</dbReference>
<evidence type="ECO:0000256" key="2">
    <source>
        <dbReference type="ARBA" id="ARBA00022679"/>
    </source>
</evidence>
<dbReference type="KEGG" id="tet:TTHERM_00393350"/>
<dbReference type="GO" id="GO:0005634">
    <property type="term" value="C:nucleus"/>
    <property type="evidence" value="ECO:0007669"/>
    <property type="project" value="TreeGrafter"/>
</dbReference>
<dbReference type="InterPro" id="IPR011990">
    <property type="entry name" value="TPR-like_helical_dom_sf"/>
</dbReference>
<feature type="repeat" description="TPR" evidence="6">
    <location>
        <begin position="430"/>
        <end position="463"/>
    </location>
</feature>
<organism evidence="8 9">
    <name type="scientific">Tetrahymena thermophila (strain SB210)</name>
    <dbReference type="NCBI Taxonomy" id="312017"/>
    <lineage>
        <taxon>Eukaryota</taxon>
        <taxon>Sar</taxon>
        <taxon>Alveolata</taxon>
        <taxon>Ciliophora</taxon>
        <taxon>Intramacronucleata</taxon>
        <taxon>Oligohymenophorea</taxon>
        <taxon>Hymenostomatida</taxon>
        <taxon>Tetrahymenina</taxon>
        <taxon>Tetrahymenidae</taxon>
        <taxon>Tetrahymena</taxon>
    </lineage>
</organism>
<reference evidence="9" key="1">
    <citation type="journal article" date="2006" name="PLoS Biol.">
        <title>Macronuclear genome sequence of the ciliate Tetrahymena thermophila, a model eukaryote.</title>
        <authorList>
            <person name="Eisen J.A."/>
            <person name="Coyne R.S."/>
            <person name="Wu M."/>
            <person name="Wu D."/>
            <person name="Thiagarajan M."/>
            <person name="Wortman J.R."/>
            <person name="Badger J.H."/>
            <person name="Ren Q."/>
            <person name="Amedeo P."/>
            <person name="Jones K.M."/>
            <person name="Tallon L.J."/>
            <person name="Delcher A.L."/>
            <person name="Salzberg S.L."/>
            <person name="Silva J.C."/>
            <person name="Haas B.J."/>
            <person name="Majoros W.H."/>
            <person name="Farzad M."/>
            <person name="Carlton J.M."/>
            <person name="Smith R.K. Jr."/>
            <person name="Garg J."/>
            <person name="Pearlman R.E."/>
            <person name="Karrer K.M."/>
            <person name="Sun L."/>
            <person name="Manning G."/>
            <person name="Elde N.C."/>
            <person name="Turkewitz A.P."/>
            <person name="Asai D.J."/>
            <person name="Wilkes D.E."/>
            <person name="Wang Y."/>
            <person name="Cai H."/>
            <person name="Collins K."/>
            <person name="Stewart B.A."/>
            <person name="Lee S.R."/>
            <person name="Wilamowska K."/>
            <person name="Weinberg Z."/>
            <person name="Ruzzo W.L."/>
            <person name="Wloga D."/>
            <person name="Gaertig J."/>
            <person name="Frankel J."/>
            <person name="Tsao C.-C."/>
            <person name="Gorovsky M.A."/>
            <person name="Keeling P.J."/>
            <person name="Waller R.F."/>
            <person name="Patron N.J."/>
            <person name="Cherry J.M."/>
            <person name="Stover N.A."/>
            <person name="Krieger C.J."/>
            <person name="del Toro C."/>
            <person name="Ryder H.F."/>
            <person name="Williamson S.C."/>
            <person name="Barbeau R.A."/>
            <person name="Hamilton E.P."/>
            <person name="Orias E."/>
        </authorList>
    </citation>
    <scope>NUCLEOTIDE SEQUENCE [LARGE SCALE GENOMIC DNA]</scope>
    <source>
        <strain evidence="9">SB210</strain>
    </source>
</reference>
<evidence type="ECO:0000256" key="4">
    <source>
        <dbReference type="ARBA" id="ARBA00022777"/>
    </source>
</evidence>
<dbReference type="eggNOG" id="KOG0583">
    <property type="taxonomic scope" value="Eukaryota"/>
</dbReference>
<protein>
    <submittedName>
        <fullName evidence="8">Protein kinase</fullName>
    </submittedName>
</protein>
<keyword evidence="6" id="KW-0802">TPR repeat</keyword>
<feature type="domain" description="Protein kinase" evidence="7">
    <location>
        <begin position="1"/>
        <end position="286"/>
    </location>
</feature>
<dbReference type="InParanoid" id="Q233B9"/>
<evidence type="ECO:0000259" key="7">
    <source>
        <dbReference type="PROSITE" id="PS50011"/>
    </source>
</evidence>
<keyword evidence="1" id="KW-0723">Serine/threonine-protein kinase</keyword>
<evidence type="ECO:0000256" key="1">
    <source>
        <dbReference type="ARBA" id="ARBA00022527"/>
    </source>
</evidence>
<dbReference type="Pfam" id="PF00069">
    <property type="entry name" value="Pkinase"/>
    <property type="match status" value="1"/>
</dbReference>
<dbReference type="AlphaFoldDB" id="Q233B9"/>
<dbReference type="GO" id="GO:0005524">
    <property type="term" value="F:ATP binding"/>
    <property type="evidence" value="ECO:0007669"/>
    <property type="project" value="UniProtKB-KW"/>
</dbReference>
<dbReference type="STRING" id="312017.Q233B9"/>
<proteinExistence type="predicted"/>
<dbReference type="PANTHER" id="PTHR24345">
    <property type="entry name" value="SERINE/THREONINE-PROTEIN KINASE PLK"/>
    <property type="match status" value="1"/>
</dbReference>
<gene>
    <name evidence="8" type="ORF">TTHERM_00393350</name>
</gene>
<evidence type="ECO:0000313" key="8">
    <source>
        <dbReference type="EMBL" id="EAR91661.3"/>
    </source>
</evidence>
<dbReference type="GO" id="GO:0004674">
    <property type="term" value="F:protein serine/threonine kinase activity"/>
    <property type="evidence" value="ECO:0007669"/>
    <property type="project" value="UniProtKB-KW"/>
</dbReference>
<dbReference type="RefSeq" id="XP_001011906.3">
    <property type="nucleotide sequence ID" value="XM_001011906.3"/>
</dbReference>
<dbReference type="HOGENOM" id="CLU_542391_0_0_1"/>
<accession>Q233B9</accession>
<keyword evidence="3" id="KW-0547">Nucleotide-binding</keyword>
<dbReference type="SUPFAM" id="SSF48439">
    <property type="entry name" value="Protein prenylyltransferase"/>
    <property type="match status" value="1"/>
</dbReference>
<dbReference type="GeneID" id="7822732"/>
<sequence length="550" mass="64870">MSSVLKQIASLKGIQFQSYKQNKKDQRVFFLNSQNEGHGYTVLVEDLGDIDDNVNNTTLNQLKQKITFLKDCDHLNILKHKEDFIIDDKFIILMEKCQYSLKTHIQRKYLYVQIHLQVFIDFALQLLNAVEYLHSKNLYLSNFSNENIFLDENFNIKLHDFGLRKSINTLQAYKLFQIGANQKGFHYFAPEQLNSSLETYVLQTAEADIWSVGISLYLLAGSNLDHIYLLTRGLQQYQKQMQINEEMNLLLSQMLSQDPNKRPQISHIKQQFEIIKKNVNFKQNFLNTGYKQEEVEKFIKAQVMYQNDLNKESLQLLEELVENNQNNDMYLAWKARNLARFDRYQESQELADKAVSINPKNYFAFNVKGYIYSMTNELQLAEECLKTTISLNPQFITAVQNICNNYEENGKISESLEMYEQSNLHNPNNMQILINLSRIYLNNLKYENSMKYLQQNIKMYPYNYYSLYYLGLICKATKFYNKSQLCYKKIIQNDLFTVEESLVSILSQLGSIQFDKKQFEKSLKSYKKCQRLEPDENAYVFNVSLMKKLI</sequence>
<dbReference type="InterPro" id="IPR011009">
    <property type="entry name" value="Kinase-like_dom_sf"/>
</dbReference>
<dbReference type="Proteomes" id="UP000009168">
    <property type="component" value="Unassembled WGS sequence"/>
</dbReference>
<dbReference type="OrthoDB" id="19588at2759"/>
<dbReference type="Gene3D" id="1.25.40.10">
    <property type="entry name" value="Tetratricopeptide repeat domain"/>
    <property type="match status" value="2"/>
</dbReference>
<evidence type="ECO:0000313" key="9">
    <source>
        <dbReference type="Proteomes" id="UP000009168"/>
    </source>
</evidence>
<dbReference type="PROSITE" id="PS50011">
    <property type="entry name" value="PROTEIN_KINASE_DOM"/>
    <property type="match status" value="1"/>
</dbReference>
<evidence type="ECO:0000256" key="3">
    <source>
        <dbReference type="ARBA" id="ARBA00022741"/>
    </source>
</evidence>
<feature type="repeat" description="TPR" evidence="6">
    <location>
        <begin position="503"/>
        <end position="536"/>
    </location>
</feature>
<dbReference type="PROSITE" id="PS50005">
    <property type="entry name" value="TPR"/>
    <property type="match status" value="2"/>
</dbReference>
<dbReference type="SUPFAM" id="SSF56112">
    <property type="entry name" value="Protein kinase-like (PK-like)"/>
    <property type="match status" value="1"/>
</dbReference>
<keyword evidence="2" id="KW-0808">Transferase</keyword>
<dbReference type="Pfam" id="PF13181">
    <property type="entry name" value="TPR_8"/>
    <property type="match status" value="1"/>
</dbReference>
<dbReference type="CDD" id="cd00180">
    <property type="entry name" value="PKc"/>
    <property type="match status" value="1"/>
</dbReference>
<evidence type="ECO:0000256" key="6">
    <source>
        <dbReference type="PROSITE-ProRule" id="PRU00339"/>
    </source>
</evidence>
<name>Q233B9_TETTS</name>
<evidence type="ECO:0000256" key="5">
    <source>
        <dbReference type="ARBA" id="ARBA00022840"/>
    </source>
</evidence>
<dbReference type="Gene3D" id="1.10.510.10">
    <property type="entry name" value="Transferase(Phosphotransferase) domain 1"/>
    <property type="match status" value="1"/>
</dbReference>
<dbReference type="EMBL" id="GG662770">
    <property type="protein sequence ID" value="EAR91661.3"/>
    <property type="molecule type" value="Genomic_DNA"/>
</dbReference>
<dbReference type="InterPro" id="IPR000719">
    <property type="entry name" value="Prot_kinase_dom"/>
</dbReference>
<keyword evidence="9" id="KW-1185">Reference proteome</keyword>
<keyword evidence="5" id="KW-0067">ATP-binding</keyword>
<dbReference type="SMART" id="SM00028">
    <property type="entry name" value="TPR"/>
    <property type="match status" value="4"/>
</dbReference>